<keyword evidence="3 8" id="KW-1003">Cell membrane</keyword>
<evidence type="ECO:0000313" key="12">
    <source>
        <dbReference type="Proteomes" id="UP000019243"/>
    </source>
</evidence>
<dbReference type="PANTHER" id="PTHR33989:SF4">
    <property type="entry name" value="PTS SYSTEM N,N'-DIACETYLCHITOBIOSE-SPECIFIC EIIC COMPONENT"/>
    <property type="match status" value="1"/>
</dbReference>
<feature type="transmembrane region" description="Helical" evidence="9">
    <location>
        <begin position="132"/>
        <end position="156"/>
    </location>
</feature>
<dbReference type="EMBL" id="AODH01000004">
    <property type="protein sequence ID" value="EUJ41996.1"/>
    <property type="molecule type" value="Genomic_DNA"/>
</dbReference>
<dbReference type="Pfam" id="PF02378">
    <property type="entry name" value="PTS_EIIC"/>
    <property type="match status" value="1"/>
</dbReference>
<dbReference type="AlphaFoldDB" id="W7D226"/>
<dbReference type="PANTHER" id="PTHR33989">
    <property type="match status" value="1"/>
</dbReference>
<keyword evidence="5 9" id="KW-0812">Transmembrane</keyword>
<feature type="transmembrane region" description="Helical" evidence="9">
    <location>
        <begin position="32"/>
        <end position="53"/>
    </location>
</feature>
<comment type="subcellular location">
    <subcellularLocation>
        <location evidence="1">Cell membrane</location>
        <topology evidence="1">Multi-pass membrane protein</topology>
    </subcellularLocation>
</comment>
<evidence type="ECO:0000256" key="3">
    <source>
        <dbReference type="ARBA" id="ARBA00022475"/>
    </source>
</evidence>
<keyword evidence="6 9" id="KW-1133">Transmembrane helix</keyword>
<feature type="domain" description="PTS EIIC type-3" evidence="10">
    <location>
        <begin position="8"/>
        <end position="410"/>
    </location>
</feature>
<dbReference type="NCBIfam" id="TIGR00359">
    <property type="entry name" value="cello_pts_IIC"/>
    <property type="match status" value="1"/>
</dbReference>
<feature type="transmembrane region" description="Helical" evidence="9">
    <location>
        <begin position="235"/>
        <end position="256"/>
    </location>
</feature>
<dbReference type="InterPro" id="IPR004796">
    <property type="entry name" value="PTS_IIC_cello"/>
</dbReference>
<proteinExistence type="predicted"/>
<dbReference type="GO" id="GO:0005886">
    <property type="term" value="C:plasma membrane"/>
    <property type="evidence" value="ECO:0007669"/>
    <property type="project" value="UniProtKB-SubCell"/>
</dbReference>
<organism evidence="11 12">
    <name type="scientific">Brochothrix campestris FSL F6-1037</name>
    <dbReference type="NCBI Taxonomy" id="1265861"/>
    <lineage>
        <taxon>Bacteria</taxon>
        <taxon>Bacillati</taxon>
        <taxon>Bacillota</taxon>
        <taxon>Bacilli</taxon>
        <taxon>Bacillales</taxon>
        <taxon>Listeriaceae</taxon>
        <taxon>Brochothrix</taxon>
    </lineage>
</organism>
<evidence type="ECO:0000256" key="4">
    <source>
        <dbReference type="ARBA" id="ARBA00022597"/>
    </source>
</evidence>
<comment type="caution">
    <text evidence="11">The sequence shown here is derived from an EMBL/GenBank/DDBJ whole genome shotgun (WGS) entry which is preliminary data.</text>
</comment>
<protein>
    <recommendedName>
        <fullName evidence="8">Permease IIC component</fullName>
    </recommendedName>
</protein>
<evidence type="ECO:0000256" key="1">
    <source>
        <dbReference type="ARBA" id="ARBA00004651"/>
    </source>
</evidence>
<dbReference type="InterPro" id="IPR051088">
    <property type="entry name" value="PTS_Sugar-EIIC/EIIB"/>
</dbReference>
<keyword evidence="2 8" id="KW-0813">Transport</keyword>
<dbReference type="GO" id="GO:1901264">
    <property type="term" value="P:carbohydrate derivative transport"/>
    <property type="evidence" value="ECO:0007669"/>
    <property type="project" value="TreeGrafter"/>
</dbReference>
<sequence length="430" mass="46811">MNKYVGFLASKLAPLGIKLGTQKHLVAIRDGIVYSMPLVMIGSLFLIISNLPIPGYSEFLNNTSDLMVWFNKIVDGSFGAMGLVASFSIAYSLAHQYKIDGISTGIISLSSFLIVTPNILDSTDAAGVPLLFLGSRGLFIAMLIGLLSAEIFRWFVKKNIRIKMPDSVPPAVSQSFSALIPGFAIILFFALIYQALNMFDITNIHDLILIIFNKPLTFLGGTLFGTMIAVSLNSIFWFIGLHGGNIVGSVMGPIWLMNTDDNRIAFQAGKEMPHIFTSTFTDAFVYIGGGGAIFALVFLLFFFSKSKEGKTMGKLSFFPDIFNVGEPAMFGIPIVMKPILFLPFVLAPMANTVIAYIAMSSGLVAKTVGIAIPWTTPPLISGYLATGGDITGSILQVVIIVIDILIYFPFFKMLDNEKMKIESFSKGMDK</sequence>
<dbReference type="RefSeq" id="WP_035313016.1">
    <property type="nucleotide sequence ID" value="NZ_AODH01000004.1"/>
</dbReference>
<evidence type="ECO:0000256" key="7">
    <source>
        <dbReference type="ARBA" id="ARBA00023136"/>
    </source>
</evidence>
<accession>W7D226</accession>
<dbReference type="PIRSF" id="PIRSF006351">
    <property type="entry name" value="PTS_EIIC-Cellobiose"/>
    <property type="match status" value="1"/>
</dbReference>
<feature type="transmembrane region" description="Helical" evidence="9">
    <location>
        <begin position="339"/>
        <end position="359"/>
    </location>
</feature>
<evidence type="ECO:0000256" key="6">
    <source>
        <dbReference type="ARBA" id="ARBA00022989"/>
    </source>
</evidence>
<feature type="transmembrane region" description="Helical" evidence="9">
    <location>
        <begin position="390"/>
        <end position="410"/>
    </location>
</feature>
<feature type="transmembrane region" description="Helical" evidence="9">
    <location>
        <begin position="208"/>
        <end position="228"/>
    </location>
</feature>
<dbReference type="OrthoDB" id="1641940at2"/>
<evidence type="ECO:0000256" key="9">
    <source>
        <dbReference type="SAM" id="Phobius"/>
    </source>
</evidence>
<keyword evidence="4 8" id="KW-0762">Sugar transport</keyword>
<name>W7D226_9LIST</name>
<dbReference type="NCBIfam" id="TIGR00410">
    <property type="entry name" value="lacE"/>
    <property type="match status" value="1"/>
</dbReference>
<reference evidence="11 12" key="1">
    <citation type="submission" date="2012-12" db="EMBL/GenBank/DDBJ databases">
        <title>Novel taxa of Listeriaceae from agricultural environments in the United States.</title>
        <authorList>
            <person name="den Bakker H.C."/>
            <person name="Allred A."/>
            <person name="Warchocki S."/>
            <person name="Wright E.M."/>
            <person name="Burrell A."/>
            <person name="Nightingale K.K."/>
            <person name="Kephart D."/>
            <person name="Wiedmann M."/>
        </authorList>
    </citation>
    <scope>NUCLEOTIDE SEQUENCE [LARGE SCALE GENOMIC DNA]</scope>
    <source>
        <strain evidence="11 12">FSL F6-1037</strain>
    </source>
</reference>
<keyword evidence="7 8" id="KW-0472">Membrane</keyword>
<evidence type="ECO:0000313" key="11">
    <source>
        <dbReference type="EMBL" id="EUJ41996.1"/>
    </source>
</evidence>
<keyword evidence="12" id="KW-1185">Reference proteome</keyword>
<evidence type="ECO:0000256" key="8">
    <source>
        <dbReference type="PIRNR" id="PIRNR006351"/>
    </source>
</evidence>
<evidence type="ECO:0000256" key="2">
    <source>
        <dbReference type="ARBA" id="ARBA00022448"/>
    </source>
</evidence>
<comment type="function">
    <text evidence="8">The phosphoenolpyruvate-dependent sugar phosphotransferase system (PTS), a major carbohydrate active -transport system, catalyzes the phosphorylation of incoming sugar substrates concomitant with their translocation across the cell membrane.</text>
</comment>
<feature type="transmembrane region" description="Helical" evidence="9">
    <location>
        <begin position="73"/>
        <end position="94"/>
    </location>
</feature>
<evidence type="ECO:0000256" key="5">
    <source>
        <dbReference type="ARBA" id="ARBA00022692"/>
    </source>
</evidence>
<dbReference type="STRING" id="1265861.BCAMP_01285"/>
<feature type="transmembrane region" description="Helical" evidence="9">
    <location>
        <begin position="176"/>
        <end position="196"/>
    </location>
</feature>
<dbReference type="GO" id="GO:0008982">
    <property type="term" value="F:protein-N(PI)-phosphohistidine-sugar phosphotransferase activity"/>
    <property type="evidence" value="ECO:0007669"/>
    <property type="project" value="UniProtKB-UniRule"/>
</dbReference>
<dbReference type="Proteomes" id="UP000019243">
    <property type="component" value="Unassembled WGS sequence"/>
</dbReference>
<dbReference type="InterPro" id="IPR004501">
    <property type="entry name" value="PTS_EIIC_3"/>
</dbReference>
<feature type="transmembrane region" description="Helical" evidence="9">
    <location>
        <begin position="101"/>
        <end position="120"/>
    </location>
</feature>
<gene>
    <name evidence="11" type="ORF">BCAMP_01285</name>
</gene>
<dbReference type="InterPro" id="IPR003352">
    <property type="entry name" value="PTS_EIIC"/>
</dbReference>
<feature type="transmembrane region" description="Helical" evidence="9">
    <location>
        <begin position="283"/>
        <end position="303"/>
    </location>
</feature>
<dbReference type="GO" id="GO:0009401">
    <property type="term" value="P:phosphoenolpyruvate-dependent sugar phosphotransferase system"/>
    <property type="evidence" value="ECO:0007669"/>
    <property type="project" value="InterPro"/>
</dbReference>
<evidence type="ECO:0000259" key="10">
    <source>
        <dbReference type="PROSITE" id="PS51105"/>
    </source>
</evidence>
<dbReference type="PATRIC" id="fig|1265861.3.peg.247"/>
<dbReference type="PROSITE" id="PS51105">
    <property type="entry name" value="PTS_EIIC_TYPE_3"/>
    <property type="match status" value="1"/>
</dbReference>